<reference evidence="1" key="4">
    <citation type="submission" date="2017-10" db="EMBL/GenBank/DDBJ databases">
        <authorList>
            <person name="Banno H."/>
            <person name="Chua N.-H."/>
        </authorList>
    </citation>
    <scope>NUCLEOTIDE SEQUENCE</scope>
    <source>
        <strain evidence="1">OMI</strain>
    </source>
</reference>
<dbReference type="KEGG" id="sbar:H5V43_17105"/>
<reference evidence="4" key="5">
    <citation type="submission" date="2020-08" db="EMBL/GenBank/DDBJ databases">
        <title>Complete genome sequence of Sphingobium barthaii strain KK22, a high-molecular-weight polycyclic aromatic hydrocarbon-degrading soil bacterium.</title>
        <authorList>
            <person name="Mori J.F."/>
            <person name="Kanaly R.A."/>
        </authorList>
    </citation>
    <scope>NUCLEOTIDE SEQUENCE [LARGE SCALE GENOMIC DNA]</scope>
    <source>
        <strain evidence="4">KK22</strain>
    </source>
</reference>
<accession>A0A292ZM60</accession>
<protein>
    <submittedName>
        <fullName evidence="1">Uncharacterized protein</fullName>
    </submittedName>
</protein>
<dbReference type="EMBL" id="CP060036">
    <property type="protein sequence ID" value="QOT73875.1"/>
    <property type="molecule type" value="Genomic_DNA"/>
</dbReference>
<gene>
    <name evidence="2" type="ORF">H5V43_17105</name>
    <name evidence="1" type="ORF">SFOMI_4632</name>
</gene>
<sequence length="65" mass="6815">MPRDGVFDESGKAYAEEGQVMLDGPDGVAISMTPDAAEETANELIRAASEARQQIDDRETGASGS</sequence>
<reference evidence="2" key="6">
    <citation type="journal article" date="2021" name="Microbiol. Resour. Announc.">
        <title>Complete Genome Sequence of Sphingobium barthaii KK22, a High-Molecular-Weight Polycyclic Aromatic Hydrocarbon-Degrading Soil Bacterium.</title>
        <authorList>
            <person name="Mori J.F."/>
            <person name="Kanaly R.A."/>
        </authorList>
    </citation>
    <scope>NUCLEOTIDE SEQUENCE</scope>
    <source>
        <strain evidence="2">KK22</strain>
    </source>
</reference>
<dbReference type="Proteomes" id="UP000221538">
    <property type="component" value="Unassembled WGS sequence"/>
</dbReference>
<name>A0A292ZM60_SPHSA</name>
<organism evidence="1 3">
    <name type="scientific">Sphingobium fuliginis (strain ATCC 27551)</name>
    <dbReference type="NCBI Taxonomy" id="336203"/>
    <lineage>
        <taxon>Bacteria</taxon>
        <taxon>Pseudomonadati</taxon>
        <taxon>Pseudomonadota</taxon>
        <taxon>Alphaproteobacteria</taxon>
        <taxon>Sphingomonadales</taxon>
        <taxon>Sphingomonadaceae</taxon>
        <taxon>Sphingobium</taxon>
    </lineage>
</organism>
<reference evidence="1 3" key="1">
    <citation type="journal article" date="2013" name="Biodegradation">
        <title>Occurrence of 4-tert-butylphenol (4-t-BP) biodegradation in an aquatic sample caused by the presence of Spirodela polyrrhiza and isolation of a 4-t-BP-utilizing bacterium.</title>
        <authorList>
            <person name="Ogata Y."/>
            <person name="Toyama T."/>
            <person name="Yu N."/>
            <person name="Wang X."/>
            <person name="Sei K."/>
            <person name="Ike M."/>
        </authorList>
    </citation>
    <scope>NUCLEOTIDE SEQUENCE [LARGE SCALE GENOMIC DNA]</scope>
    <source>
        <strain evidence="1 3">OMI</strain>
    </source>
</reference>
<reference evidence="1 3" key="2">
    <citation type="journal article" date="2013" name="Environ. Sci. Technol.">
        <title>The 4-tert-butylphenol-utilizing bacterium Sphingobium fuliginis OMI can degrade bisphenols via phenolic ring hydroxylation and meta-cleavage pathway.</title>
        <authorList>
            <person name="Ogata Y."/>
            <person name="Goda S."/>
            <person name="Toyama T."/>
            <person name="Sei K."/>
            <person name="Ike M."/>
        </authorList>
    </citation>
    <scope>NUCLEOTIDE SEQUENCE [LARGE SCALE GENOMIC DNA]</scope>
    <source>
        <strain evidence="1 3">OMI</strain>
    </source>
</reference>
<reference evidence="1" key="3">
    <citation type="submission" date="2017-10" db="EMBL/GenBank/DDBJ databases">
        <title>Bioaugmenting a lab-scale membrane bioreactor with Sphingobium fuliginis OMI to degrade 4-tert-butylphenol.</title>
        <authorList>
            <person name="Takada K."/>
            <person name="Shiba T."/>
            <person name="Soda S."/>
            <person name="Inoue D."/>
            <person name="Miyake M."/>
            <person name="Eguchi M."/>
            <person name="Ike M."/>
        </authorList>
    </citation>
    <scope>NUCLEOTIDE SEQUENCE</scope>
    <source>
        <strain evidence="1">OMI</strain>
    </source>
</reference>
<dbReference type="Proteomes" id="UP000593663">
    <property type="component" value="Chromosome 2"/>
</dbReference>
<evidence type="ECO:0000313" key="3">
    <source>
        <dbReference type="Proteomes" id="UP000221538"/>
    </source>
</evidence>
<dbReference type="AlphaFoldDB" id="A0A292ZM60"/>
<proteinExistence type="predicted"/>
<dbReference type="EMBL" id="BEWI01000032">
    <property type="protein sequence ID" value="GAY24054.1"/>
    <property type="molecule type" value="Genomic_DNA"/>
</dbReference>
<evidence type="ECO:0000313" key="1">
    <source>
        <dbReference type="EMBL" id="GAY24054.1"/>
    </source>
</evidence>
<evidence type="ECO:0000313" key="2">
    <source>
        <dbReference type="EMBL" id="QOT73875.1"/>
    </source>
</evidence>
<evidence type="ECO:0000313" key="4">
    <source>
        <dbReference type="Proteomes" id="UP000593663"/>
    </source>
</evidence>
<dbReference type="RefSeq" id="WP_025548725.1">
    <property type="nucleotide sequence ID" value="NZ_BATN01000026.1"/>
</dbReference>